<evidence type="ECO:0000256" key="2">
    <source>
        <dbReference type="SAM" id="Phobius"/>
    </source>
</evidence>
<name>F5XP27_MICPN</name>
<gene>
    <name evidence="3" type="ordered locus">MLP_36530</name>
</gene>
<keyword evidence="2" id="KW-1133">Transmembrane helix</keyword>
<dbReference type="RefSeq" id="WP_013864516.1">
    <property type="nucleotide sequence ID" value="NC_015635.1"/>
</dbReference>
<feature type="transmembrane region" description="Helical" evidence="2">
    <location>
        <begin position="118"/>
        <end position="137"/>
    </location>
</feature>
<keyword evidence="4" id="KW-1185">Reference proteome</keyword>
<evidence type="ECO:0000256" key="1">
    <source>
        <dbReference type="SAM" id="MobiDB-lite"/>
    </source>
</evidence>
<keyword evidence="2" id="KW-0472">Membrane</keyword>
<keyword evidence="2" id="KW-0812">Transmembrane</keyword>
<protein>
    <submittedName>
        <fullName evidence="3">Uncharacterized protein</fullName>
    </submittedName>
</protein>
<dbReference type="STRING" id="1032480.MLP_36530"/>
<feature type="compositionally biased region" description="Low complexity" evidence="1">
    <location>
        <begin position="1"/>
        <end position="13"/>
    </location>
</feature>
<feature type="transmembrane region" description="Helical" evidence="2">
    <location>
        <begin position="46"/>
        <end position="69"/>
    </location>
</feature>
<dbReference type="AlphaFoldDB" id="F5XP27"/>
<accession>F5XP27</accession>
<reference evidence="3 4" key="1">
    <citation type="submission" date="2011-05" db="EMBL/GenBank/DDBJ databases">
        <title>Whole genome sequence of Microlunatus phosphovorus NM-1.</title>
        <authorList>
            <person name="Hosoyama A."/>
            <person name="Sasaki K."/>
            <person name="Harada T."/>
            <person name="Igarashi R."/>
            <person name="Kawakoshi A."/>
            <person name="Sasagawa M."/>
            <person name="Fukada J."/>
            <person name="Nakamura S."/>
            <person name="Katano Y."/>
            <person name="Hanada S."/>
            <person name="Kamagata Y."/>
            <person name="Nakamura N."/>
            <person name="Yamazaki S."/>
            <person name="Fujita N."/>
        </authorList>
    </citation>
    <scope>NUCLEOTIDE SEQUENCE [LARGE SCALE GENOMIC DNA]</scope>
    <source>
        <strain evidence="4">ATCC 700054 / DSM 10555 / JCM 9379 / NBRC 101784 / NCIMB 13414 / VKM Ac-1990 / NM-1</strain>
    </source>
</reference>
<dbReference type="EMBL" id="AP012204">
    <property type="protein sequence ID" value="BAK36667.1"/>
    <property type="molecule type" value="Genomic_DNA"/>
</dbReference>
<dbReference type="Proteomes" id="UP000007947">
    <property type="component" value="Chromosome"/>
</dbReference>
<dbReference type="KEGG" id="mph:MLP_36530"/>
<evidence type="ECO:0000313" key="3">
    <source>
        <dbReference type="EMBL" id="BAK36667.1"/>
    </source>
</evidence>
<dbReference type="HOGENOM" id="CLU_1775313_0_0_11"/>
<feature type="region of interest" description="Disordered" evidence="1">
    <location>
        <begin position="1"/>
        <end position="35"/>
    </location>
</feature>
<evidence type="ECO:0000313" key="4">
    <source>
        <dbReference type="Proteomes" id="UP000007947"/>
    </source>
</evidence>
<organism evidence="3 4">
    <name type="scientific">Microlunatus phosphovorus (strain ATCC 700054 / DSM 10555 / JCM 9379 / NBRC 101784 / NCIMB 13414 / VKM Ac-1990 / NM-1)</name>
    <dbReference type="NCBI Taxonomy" id="1032480"/>
    <lineage>
        <taxon>Bacteria</taxon>
        <taxon>Bacillati</taxon>
        <taxon>Actinomycetota</taxon>
        <taxon>Actinomycetes</taxon>
        <taxon>Propionibacteriales</taxon>
        <taxon>Propionibacteriaceae</taxon>
        <taxon>Microlunatus</taxon>
    </lineage>
</organism>
<feature type="transmembrane region" description="Helical" evidence="2">
    <location>
        <begin position="89"/>
        <end position="111"/>
    </location>
</feature>
<proteinExistence type="predicted"/>
<sequence>MSAQDPWTPHGHAPGPPPPAGGWAGSTPSYPPPPGQFRPPTPVPAIFGRIIAFAGVAAALTCSVIWFFVGGMSLAAGPLCVECAQGWLPPVAVGVLGPVLPLGLWTVTLILQWRRSLLLLWSLLGWPMLGAVNIWAIERFAMLFSQ</sequence>